<organism evidence="1 2">
    <name type="scientific">Clonorchis sinensis</name>
    <name type="common">Chinese liver fluke</name>
    <dbReference type="NCBI Taxonomy" id="79923"/>
    <lineage>
        <taxon>Eukaryota</taxon>
        <taxon>Metazoa</taxon>
        <taxon>Spiralia</taxon>
        <taxon>Lophotrochozoa</taxon>
        <taxon>Platyhelminthes</taxon>
        <taxon>Trematoda</taxon>
        <taxon>Digenea</taxon>
        <taxon>Opisthorchiida</taxon>
        <taxon>Opisthorchiata</taxon>
        <taxon>Opisthorchiidae</taxon>
        <taxon>Clonorchis</taxon>
    </lineage>
</organism>
<dbReference type="Proteomes" id="UP000286415">
    <property type="component" value="Unassembled WGS sequence"/>
</dbReference>
<keyword evidence="2" id="KW-1185">Reference proteome</keyword>
<reference evidence="1 2" key="2">
    <citation type="journal article" date="2021" name="Genomics">
        <title>High-quality reference genome for Clonorchis sinensis.</title>
        <authorList>
            <person name="Young N.D."/>
            <person name="Stroehlein A.J."/>
            <person name="Kinkar L."/>
            <person name="Wang T."/>
            <person name="Sohn W.M."/>
            <person name="Chang B.C.H."/>
            <person name="Kaur P."/>
            <person name="Weisz D."/>
            <person name="Dudchenko O."/>
            <person name="Aiden E.L."/>
            <person name="Korhonen P.K."/>
            <person name="Gasser R.B."/>
        </authorList>
    </citation>
    <scope>NUCLEOTIDE SEQUENCE [LARGE SCALE GENOMIC DNA]</scope>
    <source>
        <strain evidence="1">Cs-k2</strain>
    </source>
</reference>
<accession>A0A3R7GTB9</accession>
<dbReference type="InParanoid" id="A0A3R7GTB9"/>
<name>A0A3R7GTB9_CLOSI</name>
<evidence type="ECO:0000313" key="1">
    <source>
        <dbReference type="EMBL" id="KAG5447625.1"/>
    </source>
</evidence>
<protein>
    <submittedName>
        <fullName evidence="1">Uncharacterized protein</fullName>
    </submittedName>
</protein>
<reference evidence="1 2" key="1">
    <citation type="journal article" date="2018" name="Biotechnol. Adv.">
        <title>Improved genomic resources and new bioinformatic workflow for the carcinogenic parasite Clonorchis sinensis: Biotechnological implications.</title>
        <authorList>
            <person name="Wang D."/>
            <person name="Korhonen P.K."/>
            <person name="Gasser R.B."/>
            <person name="Young N.D."/>
        </authorList>
    </citation>
    <scope>NUCLEOTIDE SEQUENCE [LARGE SCALE GENOMIC DNA]</scope>
    <source>
        <strain evidence="1">Cs-k2</strain>
    </source>
</reference>
<gene>
    <name evidence="1" type="ORF">CSKR_107842</name>
</gene>
<comment type="caution">
    <text evidence="1">The sequence shown here is derived from an EMBL/GenBank/DDBJ whole genome shotgun (WGS) entry which is preliminary data.</text>
</comment>
<sequence length="147" mass="17148">MFRSCLRFIPGYLRVPIYRIRNQPSCSITNAMASHLTETIHVIDKEQAFTIICRVPLNRSRLVRSRLISIEEAIGIRLLAPQLCTHKKLVRHLKLKWPVKNPVPQAFLTLTSLTRFRDPLTYPPFKPPSFDFHSSKVYVFPILIFFT</sequence>
<dbReference type="AlphaFoldDB" id="A0A3R7GTB9"/>
<dbReference type="EMBL" id="NIRI02000042">
    <property type="protein sequence ID" value="KAG5447625.1"/>
    <property type="molecule type" value="Genomic_DNA"/>
</dbReference>
<evidence type="ECO:0000313" key="2">
    <source>
        <dbReference type="Proteomes" id="UP000286415"/>
    </source>
</evidence>
<proteinExistence type="predicted"/>